<dbReference type="Pfam" id="PF13416">
    <property type="entry name" value="SBP_bac_8"/>
    <property type="match status" value="1"/>
</dbReference>
<dbReference type="PANTHER" id="PTHR43649:SF12">
    <property type="entry name" value="DIACETYLCHITOBIOSE BINDING PROTEIN DASA"/>
    <property type="match status" value="1"/>
</dbReference>
<sequence>MVPCRTAASQAASQHELRGSTTMWKKTAWISFTLCSTVALFGCSAQTQPPAPATAPVSPGQPAELSKDPVTVRFFASGGMFSDEEFTRYIVDPVKKKYPQITVERVNPSAKLPDLIAAGETLDIVGNYPGPMGSNLADNKMIFNMEPLMKKYNFDTSRFSNEALETLKIAGGQSYLAGLPAYTNTFALFYNKDIFDKFGVPYPKDGIYWDEVVEIAKKFNRSDNGVLYRGIFPDGIGRIQQQLSIPFADFGANKSLLSNEQWREAFQTWGTLFKMPQLTEGDFKVPNAGKNQTAFVDGTLAMIASHSNLLNSLKKAPQLNWDMVTYPQHRKSPGIGQRMDSPILSITEQSKVKDAAFLVLDTLLSNEVQADMTRNGRLTVLKDDKVKSEFGKGLADFNGKNLSVMTKLKFAVMTPFKYLPDGDVDKVLTKSFNAYIVDEKDLNTALREADEDMNRLIQEKLNLKK</sequence>
<dbReference type="Gene3D" id="3.40.190.10">
    <property type="entry name" value="Periplasmic binding protein-like II"/>
    <property type="match status" value="1"/>
</dbReference>
<dbReference type="OrthoDB" id="383937at2"/>
<keyword evidence="2" id="KW-1185">Reference proteome</keyword>
<accession>A0A559KEI2</accession>
<name>A0A559KEI2_9BACL</name>
<dbReference type="PANTHER" id="PTHR43649">
    <property type="entry name" value="ARABINOSE-BINDING PROTEIN-RELATED"/>
    <property type="match status" value="1"/>
</dbReference>
<comment type="caution">
    <text evidence="1">The sequence shown here is derived from an EMBL/GenBank/DDBJ whole genome shotgun (WGS) entry which is preliminary data.</text>
</comment>
<gene>
    <name evidence="1" type="ORF">FPZ49_07310</name>
</gene>
<reference evidence="1 2" key="1">
    <citation type="submission" date="2019-07" db="EMBL/GenBank/DDBJ databases">
        <authorList>
            <person name="Kim J."/>
        </authorList>
    </citation>
    <scope>NUCLEOTIDE SEQUENCE [LARGE SCALE GENOMIC DNA]</scope>
    <source>
        <strain evidence="1 2">JC52</strain>
    </source>
</reference>
<dbReference type="AlphaFoldDB" id="A0A559KEI2"/>
<evidence type="ECO:0000313" key="1">
    <source>
        <dbReference type="EMBL" id="TVY10536.1"/>
    </source>
</evidence>
<dbReference type="InterPro" id="IPR006059">
    <property type="entry name" value="SBP"/>
</dbReference>
<dbReference type="InterPro" id="IPR050490">
    <property type="entry name" value="Bact_solute-bd_prot1"/>
</dbReference>
<organism evidence="1 2">
    <name type="scientific">Paenibacillus cremeus</name>
    <dbReference type="NCBI Taxonomy" id="2163881"/>
    <lineage>
        <taxon>Bacteria</taxon>
        <taxon>Bacillati</taxon>
        <taxon>Bacillota</taxon>
        <taxon>Bacilli</taxon>
        <taxon>Bacillales</taxon>
        <taxon>Paenibacillaceae</taxon>
        <taxon>Paenibacillus</taxon>
    </lineage>
</organism>
<evidence type="ECO:0000313" key="2">
    <source>
        <dbReference type="Proteomes" id="UP000317036"/>
    </source>
</evidence>
<dbReference type="SUPFAM" id="SSF53850">
    <property type="entry name" value="Periplasmic binding protein-like II"/>
    <property type="match status" value="1"/>
</dbReference>
<proteinExistence type="predicted"/>
<dbReference type="Proteomes" id="UP000317036">
    <property type="component" value="Unassembled WGS sequence"/>
</dbReference>
<protein>
    <submittedName>
        <fullName evidence="1">Extracellular solute-binding protein</fullName>
    </submittedName>
</protein>
<dbReference type="EMBL" id="VNJI01000007">
    <property type="protein sequence ID" value="TVY10536.1"/>
    <property type="molecule type" value="Genomic_DNA"/>
</dbReference>